<dbReference type="UniPathway" id="UPA00219"/>
<protein>
    <submittedName>
        <fullName evidence="12">L,D-transpeptidase family protein</fullName>
    </submittedName>
</protein>
<feature type="domain" description="L,D-TPase catalytic" evidence="11">
    <location>
        <begin position="516"/>
        <end position="625"/>
    </location>
</feature>
<feature type="active site" description="Proton donor/acceptor" evidence="10">
    <location>
        <position position="588"/>
    </location>
</feature>
<dbReference type="Pfam" id="PF03734">
    <property type="entry name" value="YkuD"/>
    <property type="match status" value="1"/>
</dbReference>
<proteinExistence type="inferred from homology"/>
<dbReference type="SMART" id="SM00248">
    <property type="entry name" value="ANK"/>
    <property type="match status" value="11"/>
</dbReference>
<evidence type="ECO:0000256" key="10">
    <source>
        <dbReference type="PROSITE-ProRule" id="PRU01373"/>
    </source>
</evidence>
<evidence type="ECO:0000256" key="4">
    <source>
        <dbReference type="ARBA" id="ARBA00022737"/>
    </source>
</evidence>
<dbReference type="PROSITE" id="PS50088">
    <property type="entry name" value="ANK_REPEAT"/>
    <property type="match status" value="5"/>
</dbReference>
<dbReference type="CDD" id="cd16913">
    <property type="entry name" value="YkuD_like"/>
    <property type="match status" value="1"/>
</dbReference>
<evidence type="ECO:0000259" key="11">
    <source>
        <dbReference type="PROSITE" id="PS52029"/>
    </source>
</evidence>
<dbReference type="PRINTS" id="PR01415">
    <property type="entry name" value="ANKYRIN"/>
</dbReference>
<dbReference type="InterPro" id="IPR005490">
    <property type="entry name" value="LD_TPept_cat_dom"/>
</dbReference>
<dbReference type="RefSeq" id="WP_169455140.1">
    <property type="nucleotide sequence ID" value="NZ_CP051774.1"/>
</dbReference>
<comment type="pathway">
    <text evidence="1 10">Cell wall biogenesis; peptidoglycan biosynthesis.</text>
</comment>
<evidence type="ECO:0000256" key="9">
    <source>
        <dbReference type="PROSITE-ProRule" id="PRU00023"/>
    </source>
</evidence>
<dbReference type="PROSITE" id="PS50297">
    <property type="entry name" value="ANK_REP_REGION"/>
    <property type="match status" value="3"/>
</dbReference>
<evidence type="ECO:0000313" key="13">
    <source>
        <dbReference type="Proteomes" id="UP000501812"/>
    </source>
</evidence>
<keyword evidence="13" id="KW-1185">Reference proteome</keyword>
<dbReference type="Pfam" id="PF12796">
    <property type="entry name" value="Ank_2"/>
    <property type="match status" value="2"/>
</dbReference>
<dbReference type="KEGG" id="luo:HHL09_13420"/>
<dbReference type="Proteomes" id="UP000501812">
    <property type="component" value="Chromosome"/>
</dbReference>
<keyword evidence="6 10" id="KW-0573">Peptidoglycan synthesis</keyword>
<dbReference type="Gene3D" id="1.25.40.20">
    <property type="entry name" value="Ankyrin repeat-containing domain"/>
    <property type="match status" value="2"/>
</dbReference>
<keyword evidence="5 10" id="KW-0133">Cell shape</keyword>
<organism evidence="12 13">
    <name type="scientific">Luteolibacter luteus</name>
    <dbReference type="NCBI Taxonomy" id="2728835"/>
    <lineage>
        <taxon>Bacteria</taxon>
        <taxon>Pseudomonadati</taxon>
        <taxon>Verrucomicrobiota</taxon>
        <taxon>Verrucomicrobiia</taxon>
        <taxon>Verrucomicrobiales</taxon>
        <taxon>Verrucomicrobiaceae</taxon>
        <taxon>Luteolibacter</taxon>
    </lineage>
</organism>
<dbReference type="InterPro" id="IPR038063">
    <property type="entry name" value="Transpep_catalytic_dom"/>
</dbReference>
<dbReference type="Gene3D" id="2.40.440.10">
    <property type="entry name" value="L,D-transpeptidase catalytic domain-like"/>
    <property type="match status" value="1"/>
</dbReference>
<dbReference type="SUPFAM" id="SSF141523">
    <property type="entry name" value="L,D-transpeptidase catalytic domain-like"/>
    <property type="match status" value="1"/>
</dbReference>
<keyword evidence="7 9" id="KW-0040">ANK repeat</keyword>
<feature type="repeat" description="ANK" evidence="9">
    <location>
        <begin position="140"/>
        <end position="172"/>
    </location>
</feature>
<feature type="repeat" description="ANK" evidence="9">
    <location>
        <begin position="74"/>
        <end position="106"/>
    </location>
</feature>
<dbReference type="GO" id="GO:0004180">
    <property type="term" value="F:carboxypeptidase activity"/>
    <property type="evidence" value="ECO:0007669"/>
    <property type="project" value="UniProtKB-ARBA"/>
</dbReference>
<keyword evidence="3" id="KW-0808">Transferase</keyword>
<evidence type="ECO:0000256" key="6">
    <source>
        <dbReference type="ARBA" id="ARBA00022984"/>
    </source>
</evidence>
<evidence type="ECO:0000256" key="7">
    <source>
        <dbReference type="ARBA" id="ARBA00023043"/>
    </source>
</evidence>
<dbReference type="GO" id="GO:0016740">
    <property type="term" value="F:transferase activity"/>
    <property type="evidence" value="ECO:0007669"/>
    <property type="project" value="UniProtKB-KW"/>
</dbReference>
<dbReference type="GO" id="GO:0071555">
    <property type="term" value="P:cell wall organization"/>
    <property type="evidence" value="ECO:0007669"/>
    <property type="project" value="UniProtKB-UniRule"/>
</dbReference>
<dbReference type="EMBL" id="CP051774">
    <property type="protein sequence ID" value="QJE96739.1"/>
    <property type="molecule type" value="Genomic_DNA"/>
</dbReference>
<dbReference type="PROSITE" id="PS52029">
    <property type="entry name" value="LD_TPASE"/>
    <property type="match status" value="1"/>
</dbReference>
<dbReference type="SUPFAM" id="SSF48403">
    <property type="entry name" value="Ankyrin repeat"/>
    <property type="match status" value="2"/>
</dbReference>
<feature type="repeat" description="ANK" evidence="9">
    <location>
        <begin position="173"/>
        <end position="205"/>
    </location>
</feature>
<dbReference type="PANTHER" id="PTHR24198">
    <property type="entry name" value="ANKYRIN REPEAT AND PROTEIN KINASE DOMAIN-CONTAINING PROTEIN"/>
    <property type="match status" value="1"/>
</dbReference>
<dbReference type="PANTHER" id="PTHR24198:SF165">
    <property type="entry name" value="ANKYRIN REPEAT-CONTAINING PROTEIN-RELATED"/>
    <property type="match status" value="1"/>
</dbReference>
<dbReference type="InterPro" id="IPR036770">
    <property type="entry name" value="Ankyrin_rpt-contain_sf"/>
</dbReference>
<reference evidence="12 13" key="1">
    <citation type="submission" date="2020-04" db="EMBL/GenBank/DDBJ databases">
        <title>Luteolibacter sp. G-1-1-1 isolated from soil.</title>
        <authorList>
            <person name="Dahal R.H."/>
        </authorList>
    </citation>
    <scope>NUCLEOTIDE SEQUENCE [LARGE SCALE GENOMIC DNA]</scope>
    <source>
        <strain evidence="12 13">G-1-1-1</strain>
    </source>
</reference>
<feature type="repeat" description="ANK" evidence="9">
    <location>
        <begin position="396"/>
        <end position="424"/>
    </location>
</feature>
<keyword evidence="4" id="KW-0677">Repeat</keyword>
<dbReference type="GO" id="GO:0008360">
    <property type="term" value="P:regulation of cell shape"/>
    <property type="evidence" value="ECO:0007669"/>
    <property type="project" value="UniProtKB-UniRule"/>
</dbReference>
<evidence type="ECO:0000256" key="5">
    <source>
        <dbReference type="ARBA" id="ARBA00022960"/>
    </source>
</evidence>
<name>A0A858RK10_9BACT</name>
<feature type="active site" description="Nucleophile" evidence="10">
    <location>
        <position position="601"/>
    </location>
</feature>
<accession>A0A858RK10</accession>
<dbReference type="AlphaFoldDB" id="A0A858RK10"/>
<gene>
    <name evidence="12" type="ORF">HHL09_13420</name>
</gene>
<evidence type="ECO:0000256" key="8">
    <source>
        <dbReference type="ARBA" id="ARBA00023316"/>
    </source>
</evidence>
<keyword evidence="8 10" id="KW-0961">Cell wall biogenesis/degradation</keyword>
<evidence type="ECO:0000256" key="1">
    <source>
        <dbReference type="ARBA" id="ARBA00004752"/>
    </source>
</evidence>
<evidence type="ECO:0000313" key="12">
    <source>
        <dbReference type="EMBL" id="QJE96739.1"/>
    </source>
</evidence>
<dbReference type="InterPro" id="IPR002110">
    <property type="entry name" value="Ankyrin_rpt"/>
</dbReference>
<sequence>MIPLRPVARIGLAALLVLSVPACRNPQREAMRALEKRGVPASAASLLKAVQTEDSELTRLLLQAKVYAGQRDAAGNTPLHLAIARGNVGIAWQLIENGADLAAGTPSQVTPLSLAVYQGETAIADRLLNAGASPEGLTPDGDQVLPWAIRNGRLTFVRRLMEGGADPHQKDAAGNPLLHVAIEAGRKDLMAELLKLGADAAAVNARRESSLVAALRRGWRDQVRPLVLAGSDPNLPDHDGKVPLQSAIDSRDLPFAKQLVGLGARPLNGSWSAALWQAYGSRDIEVCRLLLGLGVSVDATDAKGRRPVEVAYADDRADFLHLFLCYGAKGDSLFYDACRRSADHHVSLLLAHCGLPKPLPPPYLDTSLGMAIRYGDQRTASELLSRGAPVNQVVAEGQAPLNLAIALARPQMVKLLLKYGADPNEAVIHPVSNDFVARVRGGTMRWLLRNDQNITPIMLAADSGSPQTARYLLAAGAKTSVWTRRNRMWPINIAARKSDVRMMRVILGKDPDMEQRRILVDLSDQRAWIFDSSGLELFSTPISTGRKGFATPTGTYAITNKYRNWTSTLYDASMPFFQRLSCGDFGFHAGNVPGYPASHGCIRVPHGNAPKLFSLTELGDRVEIQP</sequence>
<feature type="repeat" description="ANK" evidence="9">
    <location>
        <begin position="452"/>
        <end position="484"/>
    </location>
</feature>
<evidence type="ECO:0000256" key="2">
    <source>
        <dbReference type="ARBA" id="ARBA00005992"/>
    </source>
</evidence>
<comment type="similarity">
    <text evidence="2">Belongs to the YkuD family.</text>
</comment>
<evidence type="ECO:0000256" key="3">
    <source>
        <dbReference type="ARBA" id="ARBA00022679"/>
    </source>
</evidence>
<dbReference type="GO" id="GO:0009252">
    <property type="term" value="P:peptidoglycan biosynthetic process"/>
    <property type="evidence" value="ECO:0007669"/>
    <property type="project" value="UniProtKB-UniPathway"/>
</dbReference>